<gene>
    <name evidence="1" type="ORF">DB32_000451</name>
</gene>
<keyword evidence="2" id="KW-1185">Reference proteome</keyword>
<protein>
    <submittedName>
        <fullName evidence="1">Uncharacterized protein</fullName>
    </submittedName>
</protein>
<proteinExistence type="predicted"/>
<reference evidence="1 2" key="1">
    <citation type="submission" date="2015-03" db="EMBL/GenBank/DDBJ databases">
        <title>Genome assembly of Sandaracinus amylolyticus DSM 53668.</title>
        <authorList>
            <person name="Sharma G."/>
            <person name="Subramanian S."/>
        </authorList>
    </citation>
    <scope>NUCLEOTIDE SEQUENCE [LARGE SCALE GENOMIC DNA]</scope>
    <source>
        <strain evidence="1 2">DSM 53668</strain>
    </source>
</reference>
<dbReference type="STRING" id="927083.DB32_000451"/>
<dbReference type="AlphaFoldDB" id="A0A0F6VZB8"/>
<name>A0A0F6VZB8_9BACT</name>
<sequence length="105" mass="10980">MAAITSMGCAELAQSAPALTIEGTAIERARATSDHDADTRWSWAVGVSLGGRYGEGVASVGAEEPPAPLVVTSGSRCRIAAACAWEARARRDALARARRMVEVPR</sequence>
<evidence type="ECO:0000313" key="1">
    <source>
        <dbReference type="EMBL" id="AKF03302.1"/>
    </source>
</evidence>
<dbReference type="Proteomes" id="UP000034883">
    <property type="component" value="Chromosome"/>
</dbReference>
<dbReference type="KEGG" id="samy:DB32_000451"/>
<organism evidence="1 2">
    <name type="scientific">Sandaracinus amylolyticus</name>
    <dbReference type="NCBI Taxonomy" id="927083"/>
    <lineage>
        <taxon>Bacteria</taxon>
        <taxon>Pseudomonadati</taxon>
        <taxon>Myxococcota</taxon>
        <taxon>Polyangia</taxon>
        <taxon>Polyangiales</taxon>
        <taxon>Sandaracinaceae</taxon>
        <taxon>Sandaracinus</taxon>
    </lineage>
</organism>
<evidence type="ECO:0000313" key="2">
    <source>
        <dbReference type="Proteomes" id="UP000034883"/>
    </source>
</evidence>
<accession>A0A0F6VZB8</accession>
<dbReference type="EMBL" id="CP011125">
    <property type="protein sequence ID" value="AKF03302.1"/>
    <property type="molecule type" value="Genomic_DNA"/>
</dbReference>